<evidence type="ECO:0000256" key="1">
    <source>
        <dbReference type="ARBA" id="ARBA00004123"/>
    </source>
</evidence>
<keyword evidence="2" id="KW-0805">Transcription regulation</keyword>
<reference evidence="7" key="2">
    <citation type="journal article" date="2013" name="Nature">
        <title>Insights into bilaterian evolution from three spiralian genomes.</title>
        <authorList>
            <person name="Simakov O."/>
            <person name="Marletaz F."/>
            <person name="Cho S.J."/>
            <person name="Edsinger-Gonzales E."/>
            <person name="Havlak P."/>
            <person name="Hellsten U."/>
            <person name="Kuo D.H."/>
            <person name="Larsson T."/>
            <person name="Lv J."/>
            <person name="Arendt D."/>
            <person name="Savage R."/>
            <person name="Osoegawa K."/>
            <person name="de Jong P."/>
            <person name="Grimwood J."/>
            <person name="Chapman J.A."/>
            <person name="Shapiro H."/>
            <person name="Aerts A."/>
            <person name="Otillar R.P."/>
            <person name="Terry A.Y."/>
            <person name="Boore J.L."/>
            <person name="Grigoriev I.V."/>
            <person name="Lindberg D.R."/>
            <person name="Seaver E.C."/>
            <person name="Weisblat D.A."/>
            <person name="Putnam N.H."/>
            <person name="Rokhsar D.S."/>
        </authorList>
    </citation>
    <scope>NUCLEOTIDE SEQUENCE</scope>
</reference>
<sequence length="149" mass="17456">MKQEREQNGELIRRKRMEVEQLNMDISTMQNKLPADGISELCPQQRANKLSHLFDEYIRERTLTNWKFYIFSLIVKSWLASYNDDVMTSSRQMMHSTIFKWVEQKCSLPILRNDVLTSLCNLSKSTSILTDPSILPQQVLMAVQEQPTD</sequence>
<keyword evidence="5" id="KW-0539">Nucleus</keyword>
<evidence type="ECO:0000256" key="4">
    <source>
        <dbReference type="ARBA" id="ARBA00023163"/>
    </source>
</evidence>
<reference evidence="7" key="1">
    <citation type="submission" date="2012-12" db="EMBL/GenBank/DDBJ databases">
        <authorList>
            <person name="Hellsten U."/>
            <person name="Grimwood J."/>
            <person name="Chapman J.A."/>
            <person name="Shapiro H."/>
            <person name="Aerts A."/>
            <person name="Otillar R.P."/>
            <person name="Terry A.Y."/>
            <person name="Boore J.L."/>
            <person name="Simakov O."/>
            <person name="Marletaz F."/>
            <person name="Cho S.-J."/>
            <person name="Edsinger-Gonzales E."/>
            <person name="Havlak P."/>
            <person name="Kuo D.-H."/>
            <person name="Larsson T."/>
            <person name="Lv J."/>
            <person name="Arendt D."/>
            <person name="Savage R."/>
            <person name="Osoegawa K."/>
            <person name="de Jong P."/>
            <person name="Lindberg D.R."/>
            <person name="Seaver E.C."/>
            <person name="Weisblat D.A."/>
            <person name="Putnam N.H."/>
            <person name="Grigoriev I.V."/>
            <person name="Rokhsar D.S."/>
        </authorList>
    </citation>
    <scope>NUCLEOTIDE SEQUENCE</scope>
</reference>
<dbReference type="AlphaFoldDB" id="T1G0B9"/>
<dbReference type="EnsemblMetazoa" id="HelroT70763">
    <property type="protein sequence ID" value="HelroP70763"/>
    <property type="gene ID" value="HelroG70763"/>
</dbReference>
<dbReference type="STRING" id="6412.T1G0B9"/>
<keyword evidence="7" id="KW-1185">Reference proteome</keyword>
<dbReference type="PANTHER" id="PTHR15741:SF37">
    <property type="entry name" value="LD38259P"/>
    <property type="match status" value="1"/>
</dbReference>
<proteinExistence type="predicted"/>
<accession>T1G0B9</accession>
<evidence type="ECO:0000313" key="6">
    <source>
        <dbReference type="EnsemblMetazoa" id="HelroP70763"/>
    </source>
</evidence>
<dbReference type="GO" id="GO:0005634">
    <property type="term" value="C:nucleus"/>
    <property type="evidence" value="ECO:0007669"/>
    <property type="project" value="UniProtKB-SubCell"/>
</dbReference>
<dbReference type="KEGG" id="hro:HELRODRAFT_70763"/>
<keyword evidence="3" id="KW-0238">DNA-binding</keyword>
<dbReference type="GO" id="GO:0003677">
    <property type="term" value="F:DNA binding"/>
    <property type="evidence" value="ECO:0007669"/>
    <property type="project" value="UniProtKB-KW"/>
</dbReference>
<evidence type="ECO:0000256" key="5">
    <source>
        <dbReference type="ARBA" id="ARBA00023242"/>
    </source>
</evidence>
<gene>
    <name evidence="6" type="primary">20214517</name>
</gene>
<organism evidence="6 7">
    <name type="scientific">Helobdella robusta</name>
    <name type="common">Californian leech</name>
    <dbReference type="NCBI Taxonomy" id="6412"/>
    <lineage>
        <taxon>Eukaryota</taxon>
        <taxon>Metazoa</taxon>
        <taxon>Spiralia</taxon>
        <taxon>Lophotrochozoa</taxon>
        <taxon>Annelida</taxon>
        <taxon>Clitellata</taxon>
        <taxon>Hirudinea</taxon>
        <taxon>Rhynchobdellida</taxon>
        <taxon>Glossiphoniidae</taxon>
        <taxon>Helobdella</taxon>
    </lineage>
</organism>
<dbReference type="CTD" id="20214517"/>
<dbReference type="HOGENOM" id="CLU_119834_0_0_1"/>
<evidence type="ECO:0000256" key="3">
    <source>
        <dbReference type="ARBA" id="ARBA00023125"/>
    </source>
</evidence>
<keyword evidence="4" id="KW-0804">Transcription</keyword>
<dbReference type="OMA" id="HVSTHED"/>
<name>T1G0B9_HELRO</name>
<evidence type="ECO:0000313" key="7">
    <source>
        <dbReference type="Proteomes" id="UP000015101"/>
    </source>
</evidence>
<dbReference type="EMBL" id="AMQM01002297">
    <property type="status" value="NOT_ANNOTATED_CDS"/>
    <property type="molecule type" value="Genomic_DNA"/>
</dbReference>
<dbReference type="PANTHER" id="PTHR15741">
    <property type="entry name" value="BASIC HELIX-LOOP-HELIX ZIP TRANSCRIPTION FACTOR"/>
    <property type="match status" value="1"/>
</dbReference>
<comment type="subcellular location">
    <subcellularLocation>
        <location evidence="1">Nucleus</location>
    </subcellularLocation>
</comment>
<dbReference type="Proteomes" id="UP000015101">
    <property type="component" value="Unassembled WGS sequence"/>
</dbReference>
<dbReference type="InterPro" id="IPR052207">
    <property type="entry name" value="Max-like/E-box_TFs"/>
</dbReference>
<reference evidence="6" key="3">
    <citation type="submission" date="2015-06" db="UniProtKB">
        <authorList>
            <consortium name="EnsemblMetazoa"/>
        </authorList>
    </citation>
    <scope>IDENTIFICATION</scope>
</reference>
<dbReference type="OrthoDB" id="6086776at2759"/>
<evidence type="ECO:0000256" key="2">
    <source>
        <dbReference type="ARBA" id="ARBA00023015"/>
    </source>
</evidence>
<dbReference type="eggNOG" id="KOG3582">
    <property type="taxonomic scope" value="Eukaryota"/>
</dbReference>
<protein>
    <submittedName>
        <fullName evidence="6">Uncharacterized protein</fullName>
    </submittedName>
</protein>